<gene>
    <name evidence="1" type="ORF">SAMN05192580_0446</name>
</gene>
<dbReference type="AlphaFoldDB" id="A0A1I6JLB2"/>
<reference evidence="1 2" key="1">
    <citation type="submission" date="2016-10" db="EMBL/GenBank/DDBJ databases">
        <authorList>
            <person name="de Groot N.N."/>
        </authorList>
    </citation>
    <scope>NUCLEOTIDE SEQUENCE [LARGE SCALE GENOMIC DNA]</scope>
    <source>
        <strain evidence="1 2">S5-249</strain>
    </source>
</reference>
<dbReference type="Proteomes" id="UP000198824">
    <property type="component" value="Unassembled WGS sequence"/>
</dbReference>
<accession>A0A1I6JLB2</accession>
<name>A0A1I6JLB2_9SPHN</name>
<keyword evidence="2" id="KW-1185">Reference proteome</keyword>
<evidence type="ECO:0000313" key="2">
    <source>
        <dbReference type="Proteomes" id="UP000198824"/>
    </source>
</evidence>
<evidence type="ECO:0008006" key="3">
    <source>
        <dbReference type="Google" id="ProtNLM"/>
    </source>
</evidence>
<dbReference type="EMBL" id="FOZG01000001">
    <property type="protein sequence ID" value="SFR79729.1"/>
    <property type="molecule type" value="Genomic_DNA"/>
</dbReference>
<dbReference type="OrthoDB" id="4070623at2"/>
<organism evidence="1 2">
    <name type="scientific">Sphingomonas jatrophae</name>
    <dbReference type="NCBI Taxonomy" id="1166337"/>
    <lineage>
        <taxon>Bacteria</taxon>
        <taxon>Pseudomonadati</taxon>
        <taxon>Pseudomonadota</taxon>
        <taxon>Alphaproteobacteria</taxon>
        <taxon>Sphingomonadales</taxon>
        <taxon>Sphingomonadaceae</taxon>
        <taxon>Sphingomonas</taxon>
    </lineage>
</organism>
<dbReference type="SUPFAM" id="SSF69279">
    <property type="entry name" value="Phage tail proteins"/>
    <property type="match status" value="1"/>
</dbReference>
<sequence length="334" mass="36235">MSYVLPHADYRVTLDGVDLTDRLRPRLEALTLTERRGDEADRLEIVIEDTDGRFALPSPGKLLHVQIGWLRGSDVPVGLVDKGSFKVDEVEHGGPPDVITLRASSADFTSRIVTRREQSWRDTTIGAVVKMVAARNGLEPRCAAALASVALPTLHQSRESDMALLRRLGREYDAVATVKRGSLIFARVGAGVTSSGKAIPALTFARGEGDTHSYRLEKRGDVAGVSASWHDRGAATKKTVIAGEEGGARHLSRVYPTERAARAAADAALSRSRRQPASLDLTPAYGRPDIYPERKVNVRGFKPEIDARSWLVAEVSHTLDGTGGLSSRIKLETT</sequence>
<dbReference type="STRING" id="1166337.SAMN05192580_0446"/>
<dbReference type="RefSeq" id="WP_093310062.1">
    <property type="nucleotide sequence ID" value="NZ_FOZG01000001.1"/>
</dbReference>
<proteinExistence type="predicted"/>
<evidence type="ECO:0000313" key="1">
    <source>
        <dbReference type="EMBL" id="SFR79729.1"/>
    </source>
</evidence>
<dbReference type="Pfam" id="PF05954">
    <property type="entry name" value="Phage_GPD"/>
    <property type="match status" value="1"/>
</dbReference>
<protein>
    <recommendedName>
        <fullName evidence="3">Phage protein D</fullName>
    </recommendedName>
</protein>